<gene>
    <name evidence="1" type="ORF">SAMN05216189_102234</name>
    <name evidence="2" type="ORF">SAMN06295949_111103</name>
</gene>
<dbReference type="RefSeq" id="WP_139210209.1">
    <property type="nucleotide sequence ID" value="NZ_FNEC01000022.1"/>
</dbReference>
<reference evidence="2 3" key="2">
    <citation type="submission" date="2017-06" db="EMBL/GenBank/DDBJ databases">
        <authorList>
            <person name="Varghese N."/>
            <person name="Submissions S."/>
        </authorList>
    </citation>
    <scope>NUCLEOTIDE SEQUENCE [LARGE SCALE GENOMIC DNA]</scope>
    <source>
        <strain evidence="2 3">RLD-1</strain>
    </source>
</reference>
<evidence type="ECO:0000313" key="3">
    <source>
        <dbReference type="Proteomes" id="UP000198309"/>
    </source>
</evidence>
<dbReference type="EMBL" id="FNEC01000022">
    <property type="protein sequence ID" value="SDJ73811.1"/>
    <property type="molecule type" value="Genomic_DNA"/>
</dbReference>
<dbReference type="AlphaFoldDB" id="A0A239J1Y8"/>
<reference evidence="1 4" key="1">
    <citation type="submission" date="2016-10" db="EMBL/GenBank/DDBJ databases">
        <authorList>
            <person name="de Groot N.N."/>
        </authorList>
    </citation>
    <scope>NUCLEOTIDE SEQUENCE [LARGE SCALE GENOMIC DNA]</scope>
    <source>
        <strain evidence="1 4">CCM 7361</strain>
    </source>
</reference>
<dbReference type="EMBL" id="FZPC01000011">
    <property type="protein sequence ID" value="SNS99478.1"/>
    <property type="molecule type" value="Genomic_DNA"/>
</dbReference>
<evidence type="ECO:0000313" key="2">
    <source>
        <dbReference type="EMBL" id="SNS99478.1"/>
    </source>
</evidence>
<organism evidence="1 4">
    <name type="scientific">Pseudomonas delhiensis</name>
    <dbReference type="NCBI Taxonomy" id="366289"/>
    <lineage>
        <taxon>Bacteria</taxon>
        <taxon>Pseudomonadati</taxon>
        <taxon>Pseudomonadota</taxon>
        <taxon>Gammaproteobacteria</taxon>
        <taxon>Pseudomonadales</taxon>
        <taxon>Pseudomonadaceae</taxon>
        <taxon>Pseudomonas</taxon>
    </lineage>
</organism>
<name>A0A239J1Y8_9PSED</name>
<sequence>MQTFRQELILREGDRLVLADGTELIVRRIRAGQVSLGVVEQHERAPRHGRLHWPLWPALPRGR</sequence>
<proteinExistence type="predicted"/>
<evidence type="ECO:0000313" key="4">
    <source>
        <dbReference type="Proteomes" id="UP000199693"/>
    </source>
</evidence>
<evidence type="ECO:0008006" key="5">
    <source>
        <dbReference type="Google" id="ProtNLM"/>
    </source>
</evidence>
<dbReference type="Proteomes" id="UP000198309">
    <property type="component" value="Unassembled WGS sequence"/>
</dbReference>
<evidence type="ECO:0000313" key="1">
    <source>
        <dbReference type="EMBL" id="SDJ73811.1"/>
    </source>
</evidence>
<keyword evidence="3" id="KW-1185">Reference proteome</keyword>
<dbReference type="Proteomes" id="UP000199693">
    <property type="component" value="Unassembled WGS sequence"/>
</dbReference>
<accession>A0A239J1Y8</accession>
<protein>
    <recommendedName>
        <fullName evidence="5">Carbon storage regulator, CsrA</fullName>
    </recommendedName>
</protein>